<dbReference type="OrthoDB" id="10265994at2759"/>
<dbReference type="EMBL" id="JAPEUX010000005">
    <property type="protein sequence ID" value="KAJ4351690.1"/>
    <property type="molecule type" value="Genomic_DNA"/>
</dbReference>
<dbReference type="PANTHER" id="PTHR21539:SF0">
    <property type="entry name" value="SAGA-ASSOCIATED FACTOR 29"/>
    <property type="match status" value="1"/>
</dbReference>
<dbReference type="PROSITE" id="PS51518">
    <property type="entry name" value="SGF29_C"/>
    <property type="match status" value="1"/>
</dbReference>
<dbReference type="Gene3D" id="2.30.30.140">
    <property type="match status" value="1"/>
</dbReference>
<evidence type="ECO:0000313" key="4">
    <source>
        <dbReference type="Proteomes" id="UP001140513"/>
    </source>
</evidence>
<reference evidence="3" key="1">
    <citation type="submission" date="2022-10" db="EMBL/GenBank/DDBJ databases">
        <title>Tapping the CABI collections for fungal endophytes: first genome assemblies for Collariella, Neodidymelliopsis, Ascochyta clinopodiicola, Didymella pomorum, Didymosphaeria variabile, Neocosmospora piperis and Neocucurbitaria cava.</title>
        <authorList>
            <person name="Hill R."/>
        </authorList>
    </citation>
    <scope>NUCLEOTIDE SEQUENCE</scope>
    <source>
        <strain evidence="3">IMI 356815</strain>
    </source>
</reference>
<dbReference type="InterPro" id="IPR037802">
    <property type="entry name" value="SGF29"/>
</dbReference>
<dbReference type="RefSeq" id="XP_056070046.1">
    <property type="nucleotide sequence ID" value="XM_056215799.1"/>
</dbReference>
<dbReference type="PANTHER" id="PTHR21539">
    <property type="entry name" value="SAGA-ASSOCIATED FACTOR 29"/>
    <property type="match status" value="1"/>
</dbReference>
<comment type="caution">
    <text evidence="3">The sequence shown here is derived from an EMBL/GenBank/DDBJ whole genome shotgun (WGS) entry which is preliminary data.</text>
</comment>
<feature type="compositionally biased region" description="Low complexity" evidence="1">
    <location>
        <begin position="109"/>
        <end position="121"/>
    </location>
</feature>
<evidence type="ECO:0000256" key="1">
    <source>
        <dbReference type="SAM" id="MobiDB-lite"/>
    </source>
</evidence>
<organism evidence="3 4">
    <name type="scientific">Didymosphaeria variabile</name>
    <dbReference type="NCBI Taxonomy" id="1932322"/>
    <lineage>
        <taxon>Eukaryota</taxon>
        <taxon>Fungi</taxon>
        <taxon>Dikarya</taxon>
        <taxon>Ascomycota</taxon>
        <taxon>Pezizomycotina</taxon>
        <taxon>Dothideomycetes</taxon>
        <taxon>Pleosporomycetidae</taxon>
        <taxon>Pleosporales</taxon>
        <taxon>Massarineae</taxon>
        <taxon>Didymosphaeriaceae</taxon>
        <taxon>Didymosphaeria</taxon>
    </lineage>
</organism>
<keyword evidence="4" id="KW-1185">Reference proteome</keyword>
<dbReference type="Pfam" id="PF07039">
    <property type="entry name" value="SGF29_Tudor"/>
    <property type="match status" value="1"/>
</dbReference>
<dbReference type="AlphaFoldDB" id="A0A9W8XI46"/>
<dbReference type="GeneID" id="80910563"/>
<name>A0A9W8XI46_9PLEO</name>
<accession>A0A9W8XI46</accession>
<gene>
    <name evidence="3" type="ORF">N0V89_007033</name>
</gene>
<evidence type="ECO:0000313" key="3">
    <source>
        <dbReference type="EMBL" id="KAJ4351690.1"/>
    </source>
</evidence>
<proteinExistence type="predicted"/>
<feature type="compositionally biased region" description="Basic and acidic residues" evidence="1">
    <location>
        <begin position="125"/>
        <end position="146"/>
    </location>
</feature>
<feature type="compositionally biased region" description="Basic and acidic residues" evidence="1">
    <location>
        <begin position="185"/>
        <end position="197"/>
    </location>
</feature>
<dbReference type="Proteomes" id="UP001140513">
    <property type="component" value="Unassembled WGS sequence"/>
</dbReference>
<dbReference type="InterPro" id="IPR010750">
    <property type="entry name" value="SGF29_tudor-like_dom"/>
</dbReference>
<feature type="domain" description="SGF29 C-terminal" evidence="2">
    <location>
        <begin position="214"/>
        <end position="332"/>
    </location>
</feature>
<sequence>MAARSRPRGGQIKDEIDEERHLWNTIRADGRRFDQLMAQSDNLQEKILELAGQQEARKGRGDAPSSRIDNELDAALRENIKLSEEMLTLIKSDQGNDICEQLTVLSALRSADTDSSTSRATNPGKSRDRGQNKRKLTDATDDRDSIAADSPAVPSPKVVLGKDRDRLLPKGGGSRAGSVPAGRESSVKVEDEKDDIKGKKKRSSMVTYSKKGETKQRLTVHTEVLYRAPRSRNGPVQQEGEGTLHRITSVIGEGKQRRYEIIDSDPDPLTPSIPFRASVAHIVPIPPASLNLSLPSLEAKKNVLALYPGTTTFYKAEVVDGWKSGEMGRGWN</sequence>
<protein>
    <recommendedName>
        <fullName evidence="2">SGF29 C-terminal domain-containing protein</fullName>
    </recommendedName>
</protein>
<feature type="region of interest" description="Disordered" evidence="1">
    <location>
        <begin position="109"/>
        <end position="214"/>
    </location>
</feature>
<dbReference type="GO" id="GO:0000124">
    <property type="term" value="C:SAGA complex"/>
    <property type="evidence" value="ECO:0007669"/>
    <property type="project" value="InterPro"/>
</dbReference>
<evidence type="ECO:0000259" key="2">
    <source>
        <dbReference type="PROSITE" id="PS51518"/>
    </source>
</evidence>